<evidence type="ECO:0000256" key="1">
    <source>
        <dbReference type="ARBA" id="ARBA00022741"/>
    </source>
</evidence>
<dbReference type="Pfam" id="PF00069">
    <property type="entry name" value="Pkinase"/>
    <property type="match status" value="1"/>
</dbReference>
<organism evidence="5 6">
    <name type="scientific">Acanthamoeba castellanii (strain ATCC 30010 / Neff)</name>
    <dbReference type="NCBI Taxonomy" id="1257118"/>
    <lineage>
        <taxon>Eukaryota</taxon>
        <taxon>Amoebozoa</taxon>
        <taxon>Discosea</taxon>
        <taxon>Longamoebia</taxon>
        <taxon>Centramoebida</taxon>
        <taxon>Acanthamoebidae</taxon>
        <taxon>Acanthamoeba</taxon>
    </lineage>
</organism>
<proteinExistence type="predicted"/>
<dbReference type="InterPro" id="IPR000719">
    <property type="entry name" value="Prot_kinase_dom"/>
</dbReference>
<dbReference type="GO" id="GO:0004672">
    <property type="term" value="F:protein kinase activity"/>
    <property type="evidence" value="ECO:0007669"/>
    <property type="project" value="InterPro"/>
</dbReference>
<dbReference type="OrthoDB" id="1732493at2759"/>
<feature type="chain" id="PRO_5005688240" evidence="3">
    <location>
        <begin position="19"/>
        <end position="114"/>
    </location>
</feature>
<dbReference type="AlphaFoldDB" id="L8HFG3"/>
<dbReference type="PANTHER" id="PTHR24055">
    <property type="entry name" value="MITOGEN-ACTIVATED PROTEIN KINASE"/>
    <property type="match status" value="1"/>
</dbReference>
<protein>
    <submittedName>
        <fullName evidence="5">Protein kinase domain containing protein</fullName>
    </submittedName>
</protein>
<accession>L8HFG3</accession>
<dbReference type="GO" id="GO:0005524">
    <property type="term" value="F:ATP binding"/>
    <property type="evidence" value="ECO:0007669"/>
    <property type="project" value="UniProtKB-KW"/>
</dbReference>
<dbReference type="InterPro" id="IPR050117">
    <property type="entry name" value="MAPK"/>
</dbReference>
<dbReference type="Proteomes" id="UP000011083">
    <property type="component" value="Unassembled WGS sequence"/>
</dbReference>
<keyword evidence="1" id="KW-0547">Nucleotide-binding</keyword>
<evidence type="ECO:0000313" key="5">
    <source>
        <dbReference type="EMBL" id="ELR23483.1"/>
    </source>
</evidence>
<dbReference type="KEGG" id="acan:ACA1_071040"/>
<gene>
    <name evidence="5" type="ORF">ACA1_071040</name>
</gene>
<name>L8HFG3_ACACF</name>
<keyword evidence="5" id="KW-0808">Transferase</keyword>
<dbReference type="Gene3D" id="1.10.510.10">
    <property type="entry name" value="Transferase(Phosphotransferase) domain 1"/>
    <property type="match status" value="1"/>
</dbReference>
<sequence length="114" mass="12864">MWAAGCILWEMLAGKALFQGFDPLNQLVNVVMVLGAPSVYDLWTLQAEECSIQALSLDELLPGGLLTYNPSKRLSASQALEHRLFDRVRTNDIPLPTAVLSLYRQDRWEDREMA</sequence>
<dbReference type="EMBL" id="KB007857">
    <property type="protein sequence ID" value="ELR23483.1"/>
    <property type="molecule type" value="Genomic_DNA"/>
</dbReference>
<dbReference type="SUPFAM" id="SSF56112">
    <property type="entry name" value="Protein kinase-like (PK-like)"/>
    <property type="match status" value="1"/>
</dbReference>
<dbReference type="PROSITE" id="PS50011">
    <property type="entry name" value="PROTEIN_KINASE_DOM"/>
    <property type="match status" value="1"/>
</dbReference>
<keyword evidence="6" id="KW-1185">Reference proteome</keyword>
<dbReference type="VEuPathDB" id="AmoebaDB:ACA1_071040"/>
<feature type="signal peptide" evidence="3">
    <location>
        <begin position="1"/>
        <end position="18"/>
    </location>
</feature>
<dbReference type="InterPro" id="IPR011009">
    <property type="entry name" value="Kinase-like_dom_sf"/>
</dbReference>
<evidence type="ECO:0000313" key="6">
    <source>
        <dbReference type="Proteomes" id="UP000011083"/>
    </source>
</evidence>
<evidence type="ECO:0000256" key="2">
    <source>
        <dbReference type="ARBA" id="ARBA00022840"/>
    </source>
</evidence>
<dbReference type="STRING" id="1257118.L8HFG3"/>
<keyword evidence="5" id="KW-0418">Kinase</keyword>
<dbReference type="RefSeq" id="XP_004353011.1">
    <property type="nucleotide sequence ID" value="XM_004352959.1"/>
</dbReference>
<keyword evidence="3" id="KW-0732">Signal</keyword>
<evidence type="ECO:0000256" key="3">
    <source>
        <dbReference type="SAM" id="SignalP"/>
    </source>
</evidence>
<evidence type="ECO:0000259" key="4">
    <source>
        <dbReference type="PROSITE" id="PS50011"/>
    </source>
</evidence>
<feature type="domain" description="Protein kinase" evidence="4">
    <location>
        <begin position="1"/>
        <end position="85"/>
    </location>
</feature>
<dbReference type="GeneID" id="14924463"/>
<keyword evidence="2" id="KW-0067">ATP-binding</keyword>
<reference evidence="5 6" key="1">
    <citation type="journal article" date="2013" name="Genome Biol.">
        <title>Genome of Acanthamoeba castellanii highlights extensive lateral gene transfer and early evolution of tyrosine kinase signaling.</title>
        <authorList>
            <person name="Clarke M."/>
            <person name="Lohan A.J."/>
            <person name="Liu B."/>
            <person name="Lagkouvardos I."/>
            <person name="Roy S."/>
            <person name="Zafar N."/>
            <person name="Bertelli C."/>
            <person name="Schilde C."/>
            <person name="Kianianmomeni A."/>
            <person name="Burglin T.R."/>
            <person name="Frech C."/>
            <person name="Turcotte B."/>
            <person name="Kopec K.O."/>
            <person name="Synnott J.M."/>
            <person name="Choo C."/>
            <person name="Paponov I."/>
            <person name="Finkler A."/>
            <person name="Soon Heng Tan C."/>
            <person name="Hutchins A.P."/>
            <person name="Weinmeier T."/>
            <person name="Rattei T."/>
            <person name="Chu J.S."/>
            <person name="Gimenez G."/>
            <person name="Irimia M."/>
            <person name="Rigden D.J."/>
            <person name="Fitzpatrick D.A."/>
            <person name="Lorenzo-Morales J."/>
            <person name="Bateman A."/>
            <person name="Chiu C.H."/>
            <person name="Tang P."/>
            <person name="Hegemann P."/>
            <person name="Fromm H."/>
            <person name="Raoult D."/>
            <person name="Greub G."/>
            <person name="Miranda-Saavedra D."/>
            <person name="Chen N."/>
            <person name="Nash P."/>
            <person name="Ginger M.L."/>
            <person name="Horn M."/>
            <person name="Schaap P."/>
            <person name="Caler L."/>
            <person name="Loftus B."/>
        </authorList>
    </citation>
    <scope>NUCLEOTIDE SEQUENCE [LARGE SCALE GENOMIC DNA]</scope>
    <source>
        <strain evidence="5 6">Neff</strain>
    </source>
</reference>